<protein>
    <submittedName>
        <fullName evidence="5">Glycosyl hydrolase family 28</fullName>
    </submittedName>
</protein>
<comment type="caution">
    <text evidence="5">The sequence shown here is derived from an EMBL/GenBank/DDBJ whole genome shotgun (WGS) entry which is preliminary data.</text>
</comment>
<dbReference type="GO" id="GO:0005975">
    <property type="term" value="P:carbohydrate metabolic process"/>
    <property type="evidence" value="ECO:0007669"/>
    <property type="project" value="InterPro"/>
</dbReference>
<dbReference type="Gene3D" id="2.160.20.10">
    <property type="entry name" value="Single-stranded right-handed beta-helix, Pectin lyase-like"/>
    <property type="match status" value="1"/>
</dbReference>
<evidence type="ECO:0000256" key="4">
    <source>
        <dbReference type="RuleBase" id="RU361169"/>
    </source>
</evidence>
<dbReference type="InterPro" id="IPR012334">
    <property type="entry name" value="Pectin_lyas_fold"/>
</dbReference>
<proteinExistence type="inferred from homology"/>
<evidence type="ECO:0000256" key="3">
    <source>
        <dbReference type="ARBA" id="ARBA00023295"/>
    </source>
</evidence>
<comment type="similarity">
    <text evidence="1 4">Belongs to the glycosyl hydrolase 28 family.</text>
</comment>
<dbReference type="PANTHER" id="PTHR31339">
    <property type="entry name" value="PECTIN LYASE-RELATED"/>
    <property type="match status" value="1"/>
</dbReference>
<keyword evidence="3 4" id="KW-0326">Glycosidase</keyword>
<dbReference type="GO" id="GO:0004650">
    <property type="term" value="F:polygalacturonase activity"/>
    <property type="evidence" value="ECO:0007669"/>
    <property type="project" value="InterPro"/>
</dbReference>
<keyword evidence="6" id="KW-1185">Reference proteome</keyword>
<dbReference type="AlphaFoldDB" id="A0A316ALU4"/>
<evidence type="ECO:0000256" key="2">
    <source>
        <dbReference type="ARBA" id="ARBA00022801"/>
    </source>
</evidence>
<dbReference type="InterPro" id="IPR011050">
    <property type="entry name" value="Pectin_lyase_fold/virulence"/>
</dbReference>
<evidence type="ECO:0000313" key="6">
    <source>
        <dbReference type="Proteomes" id="UP000245880"/>
    </source>
</evidence>
<dbReference type="SUPFAM" id="SSF51126">
    <property type="entry name" value="Pectin lyase-like"/>
    <property type="match status" value="1"/>
</dbReference>
<accession>A0A316ALU4</accession>
<sequence>MMRRMLNAYSRKLGCSIAWTIFLLGCCIAVPQAGYGRDYLVTDYGAKADGLTLDTKAVQAAIDRCHGDGGGTVIVPAGHTVLIGTIYLKDFVALRVEMGGVLLGSNNIADYATDTHKTMYKDEPHMNRCLIFAQSAKHIAIKGNGTIDGNGFFKNFTAKTGRPMLIRFLACEDIRVNDITLINPASWTSSWLYCNRITVSGIKIVSRVNNNGDGLDFDGCSDVRVTNSSFDTSDDSICLQTSQPDKPCRNIVISNCTFTSKWAGIRIGLLSRGDFESVAVSNCTFTDISDSGLKIQMNEGGEMKNMIFSNLIMKNVPRPVFMTFCQQRAYVDAPVEMPPMKAMHHFNFNNFIVDNRELDQNAGFVFTGMPGHTIDHITLSNIQFVVAGGGTEEEANRAEINELTLPVLGNWWPEFKLLGTLPAFGIYARHVKGLYASDIQVQTIAADRRMAVVLDDVSMATFSNSYANGRPITPKIINK</sequence>
<dbReference type="PROSITE" id="PS51257">
    <property type="entry name" value="PROKAR_LIPOPROTEIN"/>
    <property type="match status" value="1"/>
</dbReference>
<organism evidence="5 6">
    <name type="scientific">Dyadobacter jejuensis</name>
    <dbReference type="NCBI Taxonomy" id="1082580"/>
    <lineage>
        <taxon>Bacteria</taxon>
        <taxon>Pseudomonadati</taxon>
        <taxon>Bacteroidota</taxon>
        <taxon>Cytophagia</taxon>
        <taxon>Cytophagales</taxon>
        <taxon>Spirosomataceae</taxon>
        <taxon>Dyadobacter</taxon>
    </lineage>
</organism>
<dbReference type="RefSeq" id="WP_229203346.1">
    <property type="nucleotide sequence ID" value="NZ_QGDT01000005.1"/>
</dbReference>
<keyword evidence="2 4" id="KW-0378">Hydrolase</keyword>
<dbReference type="EMBL" id="QGDT01000005">
    <property type="protein sequence ID" value="PWJ58034.1"/>
    <property type="molecule type" value="Genomic_DNA"/>
</dbReference>
<dbReference type="Proteomes" id="UP000245880">
    <property type="component" value="Unassembled WGS sequence"/>
</dbReference>
<reference evidence="5 6" key="1">
    <citation type="submission" date="2018-03" db="EMBL/GenBank/DDBJ databases">
        <title>Genomic Encyclopedia of Archaeal and Bacterial Type Strains, Phase II (KMG-II): from individual species to whole genera.</title>
        <authorList>
            <person name="Goeker M."/>
        </authorList>
    </citation>
    <scope>NUCLEOTIDE SEQUENCE [LARGE SCALE GENOMIC DNA]</scope>
    <source>
        <strain evidence="5 6">DSM 100346</strain>
    </source>
</reference>
<gene>
    <name evidence="5" type="ORF">CLV98_105214</name>
</gene>
<dbReference type="InterPro" id="IPR000743">
    <property type="entry name" value="Glyco_hydro_28"/>
</dbReference>
<evidence type="ECO:0000256" key="1">
    <source>
        <dbReference type="ARBA" id="ARBA00008834"/>
    </source>
</evidence>
<dbReference type="InterPro" id="IPR051801">
    <property type="entry name" value="GH28_Enzymes"/>
</dbReference>
<evidence type="ECO:0000313" key="5">
    <source>
        <dbReference type="EMBL" id="PWJ58034.1"/>
    </source>
</evidence>
<dbReference type="Pfam" id="PF00295">
    <property type="entry name" value="Glyco_hydro_28"/>
    <property type="match status" value="1"/>
</dbReference>
<name>A0A316ALU4_9BACT</name>
<dbReference type="PANTHER" id="PTHR31339:SF9">
    <property type="entry name" value="PLASMIN AND FIBRONECTIN-BINDING PROTEIN A"/>
    <property type="match status" value="1"/>
</dbReference>